<organism evidence="1 2">
    <name type="scientific">Massilia violaceinigra</name>
    <dbReference type="NCBI Taxonomy" id="2045208"/>
    <lineage>
        <taxon>Bacteria</taxon>
        <taxon>Pseudomonadati</taxon>
        <taxon>Pseudomonadota</taxon>
        <taxon>Betaproteobacteria</taxon>
        <taxon>Burkholderiales</taxon>
        <taxon>Oxalobacteraceae</taxon>
        <taxon>Telluria group</taxon>
        <taxon>Massilia</taxon>
    </lineage>
</organism>
<gene>
    <name evidence="1" type="ORF">CR152_21745</name>
</gene>
<name>A0A2D2DPF2_9BURK</name>
<dbReference type="AlphaFoldDB" id="A0A2D2DPF2"/>
<accession>A0A2D2DPF2</accession>
<keyword evidence="2" id="KW-1185">Reference proteome</keyword>
<dbReference type="KEGG" id="mass:CR152_21745"/>
<dbReference type="Proteomes" id="UP000229897">
    <property type="component" value="Chromosome"/>
</dbReference>
<protein>
    <submittedName>
        <fullName evidence="1">Uncharacterized protein</fullName>
    </submittedName>
</protein>
<dbReference type="RefSeq" id="WP_099878465.1">
    <property type="nucleotide sequence ID" value="NZ_CP024608.1"/>
</dbReference>
<proteinExistence type="predicted"/>
<evidence type="ECO:0000313" key="2">
    <source>
        <dbReference type="Proteomes" id="UP000229897"/>
    </source>
</evidence>
<dbReference type="OrthoDB" id="8780098at2"/>
<sequence>MSKPNDLNTALTARLRYHYTKEQIADLTDSVAELHGMGFKFDDIFPDGILMPDALVLKTSVPMAGLGAAILQIQKHPDLRRIEIFPYGIPMRDLWRVHVRVGLK</sequence>
<evidence type="ECO:0000313" key="1">
    <source>
        <dbReference type="EMBL" id="ATQ76852.1"/>
    </source>
</evidence>
<dbReference type="EMBL" id="CP024608">
    <property type="protein sequence ID" value="ATQ76852.1"/>
    <property type="molecule type" value="Genomic_DNA"/>
</dbReference>
<reference evidence="1" key="1">
    <citation type="submission" date="2017-10" db="EMBL/GenBank/DDBJ databases">
        <title>Massilia psychrophilum sp. nov., a novel purple-pigmented bacterium isolated from Tianshan glacier, Xinjiang Municipality, China.</title>
        <authorList>
            <person name="Wang H."/>
        </authorList>
    </citation>
    <scope>NUCLEOTIDE SEQUENCE [LARGE SCALE GENOMIC DNA]</scope>
    <source>
        <strain evidence="1">B2</strain>
    </source>
</reference>